<evidence type="ECO:0000256" key="4">
    <source>
        <dbReference type="ARBA" id="ARBA00023004"/>
    </source>
</evidence>
<dbReference type="PROSITE" id="PS00198">
    <property type="entry name" value="4FE4S_FER_1"/>
    <property type="match status" value="2"/>
</dbReference>
<dbReference type="GO" id="GO:0046872">
    <property type="term" value="F:metal ion binding"/>
    <property type="evidence" value="ECO:0007669"/>
    <property type="project" value="UniProtKB-UniRule"/>
</dbReference>
<evidence type="ECO:0000313" key="9">
    <source>
        <dbReference type="Proteomes" id="UP000319576"/>
    </source>
</evidence>
<evidence type="ECO:0000256" key="5">
    <source>
        <dbReference type="ARBA" id="ARBA00023014"/>
    </source>
</evidence>
<evidence type="ECO:0000256" key="3">
    <source>
        <dbReference type="ARBA" id="ARBA00022737"/>
    </source>
</evidence>
<keyword evidence="9" id="KW-1185">Reference proteome</keyword>
<gene>
    <name evidence="8" type="primary">lutA</name>
    <name evidence="8" type="ORF">ETAA1_19950</name>
</gene>
<comment type="catalytic activity">
    <reaction evidence="6">
        <text>(R)-lactate + A = pyruvate + AH2</text>
        <dbReference type="Rhea" id="RHEA:15089"/>
        <dbReference type="ChEBI" id="CHEBI:13193"/>
        <dbReference type="ChEBI" id="CHEBI:15361"/>
        <dbReference type="ChEBI" id="CHEBI:16004"/>
        <dbReference type="ChEBI" id="CHEBI:17499"/>
    </reaction>
</comment>
<dbReference type="RefSeq" id="WP_145236962.1">
    <property type="nucleotide sequence ID" value="NZ_CP036273.1"/>
</dbReference>
<dbReference type="AlphaFoldDB" id="A0A517XRH1"/>
<dbReference type="GO" id="GO:0051539">
    <property type="term" value="F:4 iron, 4 sulfur cluster binding"/>
    <property type="evidence" value="ECO:0007669"/>
    <property type="project" value="UniProtKB-UniRule"/>
</dbReference>
<dbReference type="PIRSF" id="PIRSF000139">
    <property type="entry name" value="Glc_ox_4Fe-4S"/>
    <property type="match status" value="1"/>
</dbReference>
<keyword evidence="5 6" id="KW-0411">Iron-sulfur</keyword>
<dbReference type="Gene3D" id="1.10.1060.10">
    <property type="entry name" value="Alpha-helical ferredoxin"/>
    <property type="match status" value="1"/>
</dbReference>
<dbReference type="PANTHER" id="PTHR32479:SF17">
    <property type="entry name" value="GLYCOLATE OXIDASE IRON-SULFUR SUBUNIT"/>
    <property type="match status" value="1"/>
</dbReference>
<comment type="catalytic activity">
    <reaction evidence="6">
        <text>glycolate + A = glyoxylate + AH2</text>
        <dbReference type="Rhea" id="RHEA:21264"/>
        <dbReference type="ChEBI" id="CHEBI:13193"/>
        <dbReference type="ChEBI" id="CHEBI:17499"/>
        <dbReference type="ChEBI" id="CHEBI:29805"/>
        <dbReference type="ChEBI" id="CHEBI:36655"/>
        <dbReference type="EC" id="1.1.99.14"/>
    </reaction>
</comment>
<reference evidence="8 9" key="1">
    <citation type="submission" date="2019-02" db="EMBL/GenBank/DDBJ databases">
        <title>Deep-cultivation of Planctomycetes and their phenomic and genomic characterization uncovers novel biology.</title>
        <authorList>
            <person name="Wiegand S."/>
            <person name="Jogler M."/>
            <person name="Boedeker C."/>
            <person name="Pinto D."/>
            <person name="Vollmers J."/>
            <person name="Rivas-Marin E."/>
            <person name="Kohn T."/>
            <person name="Peeters S.H."/>
            <person name="Heuer A."/>
            <person name="Rast P."/>
            <person name="Oberbeckmann S."/>
            <person name="Bunk B."/>
            <person name="Jeske O."/>
            <person name="Meyerdierks A."/>
            <person name="Storesund J.E."/>
            <person name="Kallscheuer N."/>
            <person name="Luecker S."/>
            <person name="Lage O.M."/>
            <person name="Pohl T."/>
            <person name="Merkel B.J."/>
            <person name="Hornburger P."/>
            <person name="Mueller R.-W."/>
            <person name="Bruemmer F."/>
            <person name="Labrenz M."/>
            <person name="Spormann A.M."/>
            <person name="Op den Camp H."/>
            <person name="Overmann J."/>
            <person name="Amann R."/>
            <person name="Jetten M.S.M."/>
            <person name="Mascher T."/>
            <person name="Medema M.H."/>
            <person name="Devos D.P."/>
            <person name="Kaster A.-K."/>
            <person name="Ovreas L."/>
            <person name="Rohde M."/>
            <person name="Galperin M.Y."/>
            <person name="Jogler C."/>
        </authorList>
    </citation>
    <scope>NUCLEOTIDE SEQUENCE [LARGE SCALE GENOMIC DNA]</scope>
    <source>
        <strain evidence="8 9">ETA_A1</strain>
    </source>
</reference>
<dbReference type="InterPro" id="IPR004017">
    <property type="entry name" value="Cys_rich_dom"/>
</dbReference>
<dbReference type="InterPro" id="IPR017896">
    <property type="entry name" value="4Fe4S_Fe-S-bd"/>
</dbReference>
<dbReference type="InterPro" id="IPR012257">
    <property type="entry name" value="Glc_ox_4Fe-4S"/>
</dbReference>
<dbReference type="EC" id="1.1.99.14" evidence="6"/>
<dbReference type="GO" id="GO:0019154">
    <property type="term" value="F:glycolate dehydrogenase activity"/>
    <property type="evidence" value="ECO:0007669"/>
    <property type="project" value="UniProtKB-EC"/>
</dbReference>
<protein>
    <recommendedName>
        <fullName evidence="6">Glycolate oxidase iron-sulfur subunit</fullName>
        <ecNumber evidence="6">1.1.99.14</ecNumber>
    </recommendedName>
</protein>
<keyword evidence="4 6" id="KW-0408">Iron</keyword>
<dbReference type="InterPro" id="IPR017900">
    <property type="entry name" value="4Fe4S_Fe_S_CS"/>
</dbReference>
<keyword evidence="6" id="KW-0249">Electron transport</keyword>
<proteinExistence type="predicted"/>
<keyword evidence="6" id="KW-0813">Transport</keyword>
<keyword evidence="1 6" id="KW-0004">4Fe-4S</keyword>
<dbReference type="Proteomes" id="UP000319576">
    <property type="component" value="Chromosome"/>
</dbReference>
<dbReference type="PROSITE" id="PS51379">
    <property type="entry name" value="4FE4S_FER_2"/>
    <property type="match status" value="2"/>
</dbReference>
<dbReference type="OrthoDB" id="9770306at2"/>
<dbReference type="InterPro" id="IPR009051">
    <property type="entry name" value="Helical_ferredxn"/>
</dbReference>
<name>A0A517XRH1_9BACT</name>
<keyword evidence="3" id="KW-0677">Repeat</keyword>
<dbReference type="SUPFAM" id="SSF46548">
    <property type="entry name" value="alpha-helical ferredoxin"/>
    <property type="match status" value="1"/>
</dbReference>
<evidence type="ECO:0000313" key="8">
    <source>
        <dbReference type="EMBL" id="QDU20052.1"/>
    </source>
</evidence>
<evidence type="ECO:0000256" key="1">
    <source>
        <dbReference type="ARBA" id="ARBA00022485"/>
    </source>
</evidence>
<comment type="function">
    <text evidence="6">Component of a complex that catalyzes the oxidation of glycolate to glyoxylate.</text>
</comment>
<organism evidence="8 9">
    <name type="scientific">Urbifossiella limnaea</name>
    <dbReference type="NCBI Taxonomy" id="2528023"/>
    <lineage>
        <taxon>Bacteria</taxon>
        <taxon>Pseudomonadati</taxon>
        <taxon>Planctomycetota</taxon>
        <taxon>Planctomycetia</taxon>
        <taxon>Gemmatales</taxon>
        <taxon>Gemmataceae</taxon>
        <taxon>Urbifossiella</taxon>
    </lineage>
</organism>
<sequence>MPTPLPVVPNVDYELVLDCVHCGLCTASCPTYVETSNEADSPRGRIYLMRQVIDGALALDNDVKRHLDLCLNCRACETACPSGVQYGRLIEPFREYMAHLEPGRQTATLSAVQRFLLFHVFPHRWANRLSLAPARLMQWTGLDWLLKKTGADRLIPGKFRAMKDMLPALKPHYGQLPEVLEPEGKPRARVALFLGCVADALFPETNLNTARVLQANGCEVWIPRNQGCCGALHYHAAEEAPARDFAAKNCHVFGADDAARFERVDAVINNAAGCGAQLKDYAHMLHGTPHAAAAARFQSKVRDIHEFLMELGPVKPTHPLPIRATYHDACHLRHAQQVFKQPRQLLEMIPGLELVPLPESELCCGAAGSYNLTQPEMATRLGDRKAANVGGTGARAMFTGNVGCLMQITRHMKAVDPSVWCAHPIDALWASYSGELPVELK</sequence>
<feature type="domain" description="4Fe-4S ferredoxin-type" evidence="7">
    <location>
        <begin position="61"/>
        <end position="84"/>
    </location>
</feature>
<dbReference type="EMBL" id="CP036273">
    <property type="protein sequence ID" value="QDU20052.1"/>
    <property type="molecule type" value="Genomic_DNA"/>
</dbReference>
<feature type="domain" description="4Fe-4S ferredoxin-type" evidence="7">
    <location>
        <begin position="7"/>
        <end position="39"/>
    </location>
</feature>
<dbReference type="Pfam" id="PF13183">
    <property type="entry name" value="Fer4_8"/>
    <property type="match status" value="1"/>
</dbReference>
<evidence type="ECO:0000259" key="7">
    <source>
        <dbReference type="PROSITE" id="PS51379"/>
    </source>
</evidence>
<dbReference type="PANTHER" id="PTHR32479">
    <property type="entry name" value="GLYCOLATE OXIDASE IRON-SULFUR SUBUNIT"/>
    <property type="match status" value="1"/>
</dbReference>
<dbReference type="Pfam" id="PF02754">
    <property type="entry name" value="CCG"/>
    <property type="match status" value="2"/>
</dbReference>
<comment type="cofactor">
    <cofactor evidence="6">
        <name>[4Fe-4S] cluster</name>
        <dbReference type="ChEBI" id="CHEBI:49883"/>
    </cofactor>
    <text evidence="6">Binds 2 [4Fe-4S] clusters.</text>
</comment>
<evidence type="ECO:0000256" key="6">
    <source>
        <dbReference type="PIRNR" id="PIRNR000139"/>
    </source>
</evidence>
<accession>A0A517XRH1</accession>
<dbReference type="KEGG" id="uli:ETAA1_19950"/>
<evidence type="ECO:0000256" key="2">
    <source>
        <dbReference type="ARBA" id="ARBA00022723"/>
    </source>
</evidence>
<keyword evidence="2 6" id="KW-0479">Metal-binding</keyword>